<dbReference type="SUPFAM" id="SSF57424">
    <property type="entry name" value="LDL receptor-like module"/>
    <property type="match status" value="1"/>
</dbReference>
<dbReference type="SMART" id="SM00192">
    <property type="entry name" value="LDLa"/>
    <property type="match status" value="1"/>
</dbReference>
<dbReference type="EMBL" id="JAXCGZ010018958">
    <property type="protein sequence ID" value="KAK7067001.1"/>
    <property type="molecule type" value="Genomic_DNA"/>
</dbReference>
<dbReference type="SMART" id="SM00180">
    <property type="entry name" value="EGF_Lam"/>
    <property type="match status" value="6"/>
</dbReference>
<dbReference type="Gene3D" id="2.10.25.10">
    <property type="entry name" value="Laminin"/>
    <property type="match status" value="5"/>
</dbReference>
<dbReference type="GO" id="GO:0009888">
    <property type="term" value="P:tissue development"/>
    <property type="evidence" value="ECO:0007669"/>
    <property type="project" value="TreeGrafter"/>
</dbReference>
<feature type="domain" description="EGF-like" evidence="13">
    <location>
        <begin position="1065"/>
        <end position="1103"/>
    </location>
</feature>
<dbReference type="Proteomes" id="UP001381693">
    <property type="component" value="Unassembled WGS sequence"/>
</dbReference>
<sequence>MFGLITENRVYKIYNEFTCHTGNQCIPKSFHCDNEVDCQDGSDETGCSKPTIIEPPPRNLLVEVSETFVITCTAIGVPKPTPDCIVQVKGGSPVCQPPQFNVGAVSPQDCLTCFCFGATDQCFSTDRYITQLPPPFGNSIQLVGVNQDQFQGNYVIRDKQYPLSSRYLISSFSSSRLSVDRTKLGGPSDLIIYFSLPESHKGQQLSSFGGYLRYKITYSSIGAGTEIRGPDVIIKGNDVVLMHIYDGTFQPDVQNQVDVRFISGQWFKRVVGRGRNLQTQEPASREDIMMVLENMELLLIRASYTDGVYLDVTLSDSQLDTAVITSSEQGRAVLVEECRCPPGYVGLSCQSCAPNYKRVVDGPWLGRCVPDAECPPGEYGDPANNIPCKPCPCPLTTPTNQFSSTCRLDVDGQVTCDCLPGYVGRRCERCDNGYEGNPNIPGQSCQPAGECNPAGSYSTSADPITGRCRCKEFVTGPKCDSCKQNSFYLHANNRFGCIDCFCMGITEECASSTWYRQQESVSFTNDRQNFELVDKFQQNVISSDIFVDSGRQELVFREFSRLGQEVYYWKLPQRFLGDKVTSYGGNLTYSLRYIPAPGGLSSANAAAAVEIYGNDIVLKHYSKSQLSPNHQETISVPLYEQYWERQDGQEANREHFLMALADLEYILIKATYTTNTREVGLKEVILDYAEPRNTGQERAYAVEMCECPQGYQGLSCEDCAIGYTRSLSGLHLGTCIPCECNGHSEECDPEDGVCTNCRDNTAGDYCDECAPGFYRDDASGRCIRLDGGNCNCDPRGSESTQCFGNRCQCKANVRGENCDTCLSGYFHLAARNPEGCLQCWCSGASSQCFSSNYYRTQIPMQLFTDHGFTLSNRLRSNVIRDGFDINVANNEISFNDFSILRDGETYYWSLPQMFTGNRLPSYGGNLTITQRYQTQPGGNIYADPDVIIRSSGGRELIWMNSRPLQPLNLQTYIVALYEENFTMNQRPASRFEFLNALSSVEAVLVRATISDRMSLTSLRDVIMDTAVPSQTGQGRAYEVEQCQCPIEYVGLSCEQCKPGYYRDTATNKCNRCPCNGHEDSCALRPDGGVRCNCLPGYYGDYCEGSGLMLELRPIKVLFNRSNREQYENFTCSYHSSEPLQIEFTLEPPLVRGEAPLALMDARAPYNTEEYSNGAKHFISLRILNGHRTVTCRVYDATNMEVAQMVSQIMYVSRTRRARESFPIKSRHNVCLKAWPLCVQYCYSFVFYQTRLSFVRKMQALWILSMYILSVV</sequence>
<dbReference type="SUPFAM" id="SSF57196">
    <property type="entry name" value="EGF/Laminin"/>
    <property type="match status" value="4"/>
</dbReference>
<dbReference type="InterPro" id="IPR023415">
    <property type="entry name" value="LDLR_class-A_CS"/>
</dbReference>
<dbReference type="Pfam" id="PF24973">
    <property type="entry name" value="EGF_LMN_ATRN"/>
    <property type="match status" value="1"/>
</dbReference>
<keyword evidence="2" id="KW-0964">Secreted</keyword>
<organism evidence="16 17">
    <name type="scientific">Halocaridina rubra</name>
    <name type="common">Hawaiian red shrimp</name>
    <dbReference type="NCBI Taxonomy" id="373956"/>
    <lineage>
        <taxon>Eukaryota</taxon>
        <taxon>Metazoa</taxon>
        <taxon>Ecdysozoa</taxon>
        <taxon>Arthropoda</taxon>
        <taxon>Crustacea</taxon>
        <taxon>Multicrustacea</taxon>
        <taxon>Malacostraca</taxon>
        <taxon>Eumalacostraca</taxon>
        <taxon>Eucarida</taxon>
        <taxon>Decapoda</taxon>
        <taxon>Pleocyemata</taxon>
        <taxon>Caridea</taxon>
        <taxon>Atyoidea</taxon>
        <taxon>Atyidae</taxon>
        <taxon>Halocaridina</taxon>
    </lineage>
</organism>
<evidence type="ECO:0000256" key="6">
    <source>
        <dbReference type="ARBA" id="ARBA00022869"/>
    </source>
</evidence>
<keyword evidence="10" id="KW-0245">EGF-like domain</keyword>
<feature type="disulfide bond" evidence="12">
    <location>
        <begin position="757"/>
        <end position="766"/>
    </location>
</feature>
<feature type="domain" description="Laminin IV type A" evidence="15">
    <location>
        <begin position="525"/>
        <end position="704"/>
    </location>
</feature>
<evidence type="ECO:0000256" key="3">
    <source>
        <dbReference type="ARBA" id="ARBA00022530"/>
    </source>
</evidence>
<keyword evidence="9 12" id="KW-0424">Laminin EGF-like domain</keyword>
<dbReference type="Gene3D" id="4.10.400.10">
    <property type="entry name" value="Low-density Lipoprotein Receptor"/>
    <property type="match status" value="1"/>
</dbReference>
<dbReference type="AlphaFoldDB" id="A0AAN8WN32"/>
<comment type="caution">
    <text evidence="10">Lacks conserved residue(s) required for the propagation of feature annotation.</text>
</comment>
<dbReference type="Pfam" id="PF00057">
    <property type="entry name" value="Ldl_recept_a"/>
    <property type="match status" value="1"/>
</dbReference>
<feature type="disulfide bond" evidence="12">
    <location>
        <begin position="809"/>
        <end position="818"/>
    </location>
</feature>
<keyword evidence="4" id="KW-0732">Signal</keyword>
<dbReference type="CDD" id="cd00112">
    <property type="entry name" value="LDLa"/>
    <property type="match status" value="1"/>
</dbReference>
<evidence type="ECO:0000259" key="14">
    <source>
        <dbReference type="PROSITE" id="PS50027"/>
    </source>
</evidence>
<comment type="subcellular location">
    <subcellularLocation>
        <location evidence="1">Secreted</location>
        <location evidence="1">Extracellular space</location>
        <location evidence="1">Extracellular matrix</location>
        <location evidence="1">Basement membrane</location>
    </subcellularLocation>
</comment>
<evidence type="ECO:0000256" key="9">
    <source>
        <dbReference type="ARBA" id="ARBA00023292"/>
    </source>
</evidence>
<dbReference type="PANTHER" id="PTHR10574:SF406">
    <property type="entry name" value="LAMININ SUBUNIT ALPHA 5"/>
    <property type="match status" value="1"/>
</dbReference>
<evidence type="ECO:0000256" key="5">
    <source>
        <dbReference type="ARBA" id="ARBA00022737"/>
    </source>
</evidence>
<evidence type="ECO:0000256" key="1">
    <source>
        <dbReference type="ARBA" id="ARBA00004302"/>
    </source>
</evidence>
<dbReference type="FunFam" id="2.10.25.10:FF:000090">
    <property type="entry name" value="laminin subunit alpha"/>
    <property type="match status" value="1"/>
</dbReference>
<evidence type="ECO:0000313" key="16">
    <source>
        <dbReference type="EMBL" id="KAK7067001.1"/>
    </source>
</evidence>
<dbReference type="CDD" id="cd00055">
    <property type="entry name" value="EGF_Lam"/>
    <property type="match status" value="4"/>
</dbReference>
<evidence type="ECO:0000259" key="15">
    <source>
        <dbReference type="PROSITE" id="PS51115"/>
    </source>
</evidence>
<feature type="domain" description="EGF-like" evidence="13">
    <location>
        <begin position="441"/>
        <end position="480"/>
    </location>
</feature>
<dbReference type="Pfam" id="PF00053">
    <property type="entry name" value="EGF_laminin"/>
    <property type="match status" value="6"/>
</dbReference>
<evidence type="ECO:0000256" key="4">
    <source>
        <dbReference type="ARBA" id="ARBA00022729"/>
    </source>
</evidence>
<evidence type="ECO:0000256" key="12">
    <source>
        <dbReference type="PROSITE-ProRule" id="PRU00460"/>
    </source>
</evidence>
<dbReference type="PROSITE" id="PS01209">
    <property type="entry name" value="LDLRA_1"/>
    <property type="match status" value="1"/>
</dbReference>
<proteinExistence type="predicted"/>
<feature type="disulfide bond" evidence="10">
    <location>
        <begin position="1093"/>
        <end position="1102"/>
    </location>
</feature>
<dbReference type="PANTHER" id="PTHR10574">
    <property type="entry name" value="NETRIN/LAMININ-RELATED"/>
    <property type="match status" value="1"/>
</dbReference>
<dbReference type="InterPro" id="IPR036055">
    <property type="entry name" value="LDL_receptor-like_sf"/>
</dbReference>
<dbReference type="PROSITE" id="PS50068">
    <property type="entry name" value="LDLRA_2"/>
    <property type="match status" value="1"/>
</dbReference>
<reference evidence="16 17" key="1">
    <citation type="submission" date="2023-11" db="EMBL/GenBank/DDBJ databases">
        <title>Halocaridina rubra genome assembly.</title>
        <authorList>
            <person name="Smith C."/>
        </authorList>
    </citation>
    <scope>NUCLEOTIDE SEQUENCE [LARGE SCALE GENOMIC DNA]</scope>
    <source>
        <strain evidence="16">EP-1</strain>
        <tissue evidence="16">Whole</tissue>
    </source>
</reference>
<evidence type="ECO:0000256" key="11">
    <source>
        <dbReference type="PROSITE-ProRule" id="PRU00124"/>
    </source>
</evidence>
<evidence type="ECO:0000313" key="17">
    <source>
        <dbReference type="Proteomes" id="UP001381693"/>
    </source>
</evidence>
<dbReference type="InterPro" id="IPR056863">
    <property type="entry name" value="LMN_ATRN_NET-like_EGF"/>
</dbReference>
<keyword evidence="3" id="KW-0272">Extracellular matrix</keyword>
<feature type="disulfide bond" evidence="12">
    <location>
        <begin position="790"/>
        <end position="802"/>
    </location>
</feature>
<evidence type="ECO:0000259" key="13">
    <source>
        <dbReference type="PROSITE" id="PS50026"/>
    </source>
</evidence>
<name>A0AAN8WN32_HALRR</name>
<evidence type="ECO:0000256" key="7">
    <source>
        <dbReference type="ARBA" id="ARBA00023157"/>
    </source>
</evidence>
<dbReference type="Pfam" id="PF00052">
    <property type="entry name" value="Laminin_B"/>
    <property type="match status" value="3"/>
</dbReference>
<dbReference type="PROSITE" id="PS50026">
    <property type="entry name" value="EGF_3"/>
    <property type="match status" value="2"/>
</dbReference>
<keyword evidence="6" id="KW-0084">Basement membrane</keyword>
<dbReference type="Gene3D" id="2.170.300.10">
    <property type="entry name" value="Tie2 ligand-binding domain superfamily"/>
    <property type="match status" value="1"/>
</dbReference>
<dbReference type="GO" id="GO:0005604">
    <property type="term" value="C:basement membrane"/>
    <property type="evidence" value="ECO:0007669"/>
    <property type="project" value="UniProtKB-SubCell"/>
</dbReference>
<feature type="domain" description="Laminin IV type A" evidence="15">
    <location>
        <begin position="140"/>
        <end position="337"/>
    </location>
</feature>
<feature type="domain" description="Laminin IV type A" evidence="15">
    <location>
        <begin position="863"/>
        <end position="1041"/>
    </location>
</feature>
<dbReference type="PROSITE" id="PS00022">
    <property type="entry name" value="EGF_1"/>
    <property type="match status" value="3"/>
</dbReference>
<keyword evidence="5" id="KW-0677">Repeat</keyword>
<feature type="domain" description="Laminin EGF-like" evidence="14">
    <location>
        <begin position="391"/>
        <end position="447"/>
    </location>
</feature>
<dbReference type="PROSITE" id="PS50027">
    <property type="entry name" value="EGF_LAM_2"/>
    <property type="match status" value="4"/>
</dbReference>
<feature type="domain" description="Laminin EGF-like" evidence="14">
    <location>
        <begin position="738"/>
        <end position="784"/>
    </location>
</feature>
<dbReference type="FunFam" id="2.10.25.10:FF:000033">
    <property type="entry name" value="Laminin subunit alpha 2"/>
    <property type="match status" value="1"/>
</dbReference>
<dbReference type="SMART" id="SM00281">
    <property type="entry name" value="LamB"/>
    <property type="match status" value="3"/>
</dbReference>
<keyword evidence="7 10" id="KW-1015">Disulfide bond</keyword>
<gene>
    <name evidence="16" type="primary">HSPG2_1</name>
    <name evidence="16" type="ORF">SK128_024179</name>
</gene>
<feature type="domain" description="Laminin EGF-like" evidence="14">
    <location>
        <begin position="790"/>
        <end position="838"/>
    </location>
</feature>
<feature type="disulfide bond" evidence="10">
    <location>
        <begin position="451"/>
        <end position="468"/>
    </location>
</feature>
<dbReference type="FunFam" id="2.10.25.10:FF:000106">
    <property type="entry name" value="Heparan sulfate proteoglycan 2"/>
    <property type="match status" value="1"/>
</dbReference>
<feature type="disulfide bond" evidence="12">
    <location>
        <begin position="418"/>
        <end position="427"/>
    </location>
</feature>
<protein>
    <submittedName>
        <fullName evidence="16">Basement membrane-specific heparan sulfate proteoglycan core protein</fullName>
    </submittedName>
</protein>
<dbReference type="GO" id="GO:0009887">
    <property type="term" value="P:animal organ morphogenesis"/>
    <property type="evidence" value="ECO:0007669"/>
    <property type="project" value="TreeGrafter"/>
</dbReference>
<dbReference type="InterPro" id="IPR002172">
    <property type="entry name" value="LDrepeatLR_classA_rpt"/>
</dbReference>
<dbReference type="SMART" id="SM00181">
    <property type="entry name" value="EGF"/>
    <property type="match status" value="3"/>
</dbReference>
<comment type="caution">
    <text evidence="16">The sequence shown here is derived from an EMBL/GenBank/DDBJ whole genome shotgun (WGS) entry which is preliminary data.</text>
</comment>
<feature type="disulfide bond" evidence="11">
    <location>
        <begin position="32"/>
        <end position="47"/>
    </location>
</feature>
<feature type="disulfide bond" evidence="10">
    <location>
        <begin position="470"/>
        <end position="479"/>
    </location>
</feature>
<accession>A0AAN8WN32</accession>
<dbReference type="InterPro" id="IPR002049">
    <property type="entry name" value="LE_dom"/>
</dbReference>
<dbReference type="InterPro" id="IPR000034">
    <property type="entry name" value="Laminin_IV"/>
</dbReference>
<evidence type="ECO:0000256" key="10">
    <source>
        <dbReference type="PROSITE-ProRule" id="PRU00076"/>
    </source>
</evidence>
<dbReference type="PROSITE" id="PS01248">
    <property type="entry name" value="EGF_LAM_1"/>
    <property type="match status" value="5"/>
</dbReference>
<feature type="disulfide bond" evidence="10">
    <location>
        <begin position="1074"/>
        <end position="1091"/>
    </location>
</feature>
<dbReference type="InterPro" id="IPR000742">
    <property type="entry name" value="EGF"/>
</dbReference>
<evidence type="ECO:0000256" key="2">
    <source>
        <dbReference type="ARBA" id="ARBA00022525"/>
    </source>
</evidence>
<dbReference type="PROSITE" id="PS51115">
    <property type="entry name" value="LAMININ_IVA"/>
    <property type="match status" value="3"/>
</dbReference>
<dbReference type="InterPro" id="IPR050440">
    <property type="entry name" value="Laminin/Netrin_ECM"/>
</dbReference>
<dbReference type="PROSITE" id="PS01186">
    <property type="entry name" value="EGF_2"/>
    <property type="match status" value="1"/>
</dbReference>
<keyword evidence="17" id="KW-1185">Reference proteome</keyword>
<evidence type="ECO:0000256" key="8">
    <source>
        <dbReference type="ARBA" id="ARBA00023180"/>
    </source>
</evidence>
<feature type="domain" description="Laminin EGF-like" evidence="14">
    <location>
        <begin position="450"/>
        <end position="499"/>
    </location>
</feature>
<keyword evidence="8" id="KW-0325">Glycoprotein</keyword>